<keyword evidence="4" id="KW-1185">Reference proteome</keyword>
<dbReference type="EMBL" id="JACAZH010000007">
    <property type="protein sequence ID" value="KAF7364402.1"/>
    <property type="molecule type" value="Genomic_DNA"/>
</dbReference>
<feature type="region of interest" description="Disordered" evidence="2">
    <location>
        <begin position="220"/>
        <end position="256"/>
    </location>
</feature>
<evidence type="ECO:0000313" key="4">
    <source>
        <dbReference type="Proteomes" id="UP000623467"/>
    </source>
</evidence>
<gene>
    <name evidence="3" type="ORF">MSAN_01100900</name>
</gene>
<evidence type="ECO:0000256" key="1">
    <source>
        <dbReference type="SAM" id="Coils"/>
    </source>
</evidence>
<protein>
    <submittedName>
        <fullName evidence="3">Uncharacterized protein</fullName>
    </submittedName>
</protein>
<evidence type="ECO:0000313" key="3">
    <source>
        <dbReference type="EMBL" id="KAF7364402.1"/>
    </source>
</evidence>
<feature type="compositionally biased region" description="Polar residues" evidence="2">
    <location>
        <begin position="181"/>
        <end position="201"/>
    </location>
</feature>
<reference evidence="3" key="1">
    <citation type="submission" date="2020-05" db="EMBL/GenBank/DDBJ databases">
        <title>Mycena genomes resolve the evolution of fungal bioluminescence.</title>
        <authorList>
            <person name="Tsai I.J."/>
        </authorList>
    </citation>
    <scope>NUCLEOTIDE SEQUENCE</scope>
    <source>
        <strain evidence="3">160909Yilan</strain>
    </source>
</reference>
<dbReference type="Proteomes" id="UP000623467">
    <property type="component" value="Unassembled WGS sequence"/>
</dbReference>
<dbReference type="AlphaFoldDB" id="A0A8H6YT54"/>
<accession>A0A8H6YT54</accession>
<proteinExistence type="predicted"/>
<feature type="compositionally biased region" description="Polar residues" evidence="2">
    <location>
        <begin position="232"/>
        <end position="244"/>
    </location>
</feature>
<evidence type="ECO:0000256" key="2">
    <source>
        <dbReference type="SAM" id="MobiDB-lite"/>
    </source>
</evidence>
<feature type="coiled-coil region" evidence="1">
    <location>
        <begin position="324"/>
        <end position="351"/>
    </location>
</feature>
<comment type="caution">
    <text evidence="3">The sequence shown here is derived from an EMBL/GenBank/DDBJ whole genome shotgun (WGS) entry which is preliminary data.</text>
</comment>
<feature type="region of interest" description="Disordered" evidence="2">
    <location>
        <begin position="177"/>
        <end position="201"/>
    </location>
</feature>
<organism evidence="3 4">
    <name type="scientific">Mycena sanguinolenta</name>
    <dbReference type="NCBI Taxonomy" id="230812"/>
    <lineage>
        <taxon>Eukaryota</taxon>
        <taxon>Fungi</taxon>
        <taxon>Dikarya</taxon>
        <taxon>Basidiomycota</taxon>
        <taxon>Agaricomycotina</taxon>
        <taxon>Agaricomycetes</taxon>
        <taxon>Agaricomycetidae</taxon>
        <taxon>Agaricales</taxon>
        <taxon>Marasmiineae</taxon>
        <taxon>Mycenaceae</taxon>
        <taxon>Mycena</taxon>
    </lineage>
</organism>
<keyword evidence="1" id="KW-0175">Coiled coil</keyword>
<sequence length="386" mass="42173">MGKSYKIANKGRWFSRELQILRAFVNTTPLGLKPVVVSRRVLAILQQSGAYGPIHERARQSLLDSDQIPDFGGLDRLRAALRTLVHSLPSDKVSVRQYKHCYPTVVWDEKNNLIALAQPKPCQEHPAEECFCWIGPALHDITKGYDYSAISTTKLWSVFAMLMGGNTTVKRVAPTIPMDTSGGSRPNSNASTQSTAAPRQVPVNNRTVITPKQPHRSVSNVAMNNAPGAAHNQGTTPSAATQSAVVPAPGDASFAPAQPLQTTAEAAADKALAAKISKRLLGFDPVQKYDELANKLHLHEKIVADQTSTLAAHERRIQELITSVAAKDTEIVALKKENKRMQDDLAEEGAAAHEVLERARKRKKDGVRFLQFHMTSEVSIYVGQGP</sequence>
<name>A0A8H6YT54_9AGAR</name>